<dbReference type="Proteomes" id="UP000229077">
    <property type="component" value="Segment"/>
</dbReference>
<evidence type="ECO:0000313" key="2">
    <source>
        <dbReference type="Proteomes" id="UP000229077"/>
    </source>
</evidence>
<evidence type="ECO:0000313" key="1">
    <source>
        <dbReference type="EMBL" id="ANJ65245.1"/>
    </source>
</evidence>
<protein>
    <submittedName>
        <fullName evidence="1">Uncharacterized protein</fullName>
    </submittedName>
</protein>
<organism evidence="1 2">
    <name type="scientific">Erwinia phage vB_EamP_Rexella</name>
    <dbReference type="NCBI Taxonomy" id="1852642"/>
    <lineage>
        <taxon>Viruses</taxon>
        <taxon>Duplodnaviria</taxon>
        <taxon>Heunggongvirae</taxon>
        <taxon>Uroviricota</taxon>
        <taxon>Caudoviricetes</taxon>
        <taxon>Schitoviridae</taxon>
        <taxon>Erskinevirinae</taxon>
        <taxon>Johnsonvirus</taxon>
        <taxon>Johnsonvirus frozen</taxon>
    </lineage>
</organism>
<sequence length="66" mass="7931">MQEELEELIKRHGAAKFIITAWRAMKEEQDMRKTTHTEDIAVRILGQCKDIMERELKEQRESNEEE</sequence>
<proteinExistence type="predicted"/>
<dbReference type="EMBL" id="KX098390">
    <property type="protein sequence ID" value="ANJ65245.1"/>
    <property type="molecule type" value="Genomic_DNA"/>
</dbReference>
<reference evidence="1 2" key="1">
    <citation type="submission" date="2017-06" db="EMBL/GenBank/DDBJ databases">
        <authorList>
            <person name="Kim H.J."/>
            <person name="Triplett B.A."/>
        </authorList>
    </citation>
    <scope>NUCLEOTIDE SEQUENCE [LARGE SCALE GENOMIC DNA]</scope>
</reference>
<accession>A0A191ZCX5</accession>
<gene>
    <name evidence="1" type="ORF">REXELLA_16</name>
</gene>
<name>A0A191ZCX5_9CAUD</name>